<name>A0A1Z4VM96_9GAMM</name>
<dbReference type="InterPro" id="IPR052552">
    <property type="entry name" value="YeaO-like"/>
</dbReference>
<dbReference type="AlphaFoldDB" id="A0A1Z4VM96"/>
<evidence type="ECO:0000313" key="1">
    <source>
        <dbReference type="EMBL" id="BAZ92746.1"/>
    </source>
</evidence>
<accession>A0A1Z4VM96</accession>
<dbReference type="KEGG" id="ttc:FOKN1_0342"/>
<dbReference type="Pfam" id="PF22752">
    <property type="entry name" value="DUF488-N3i"/>
    <property type="match status" value="1"/>
</dbReference>
<keyword evidence="2" id="KW-1185">Reference proteome</keyword>
<protein>
    <recommendedName>
        <fullName evidence="3">DUF488 family protein</fullName>
    </recommendedName>
</protein>
<evidence type="ECO:0000313" key="2">
    <source>
        <dbReference type="Proteomes" id="UP000218765"/>
    </source>
</evidence>
<dbReference type="RefSeq" id="WP_096364103.1">
    <property type="nucleotide sequence ID" value="NZ_AP018052.1"/>
</dbReference>
<dbReference type="Proteomes" id="UP000218765">
    <property type="component" value="Chromosome"/>
</dbReference>
<dbReference type="PANTHER" id="PTHR36849">
    <property type="entry name" value="CYTOPLASMIC PROTEIN-RELATED"/>
    <property type="match status" value="1"/>
</dbReference>
<proteinExistence type="predicted"/>
<dbReference type="OrthoDB" id="9790745at2"/>
<gene>
    <name evidence="1" type="ORF">FOKN1_0342</name>
</gene>
<dbReference type="EMBL" id="AP018052">
    <property type="protein sequence ID" value="BAZ92746.1"/>
    <property type="molecule type" value="Genomic_DNA"/>
</dbReference>
<reference evidence="1 2" key="1">
    <citation type="submission" date="2017-05" db="EMBL/GenBank/DDBJ databases">
        <title>Thiocyanate degradation by Thiohalobacter thiocyanaticus FOKN1.</title>
        <authorList>
            <person name="Oshiki M."/>
            <person name="Fukushima T."/>
            <person name="Kawano S."/>
            <person name="Nakagawa J."/>
        </authorList>
    </citation>
    <scope>NUCLEOTIDE SEQUENCE [LARGE SCALE GENOMIC DNA]</scope>
    <source>
        <strain evidence="1 2">FOKN1</strain>
    </source>
</reference>
<organism evidence="1 2">
    <name type="scientific">Thiohalobacter thiocyanaticus</name>
    <dbReference type="NCBI Taxonomy" id="585455"/>
    <lineage>
        <taxon>Bacteria</taxon>
        <taxon>Pseudomonadati</taxon>
        <taxon>Pseudomonadota</taxon>
        <taxon>Gammaproteobacteria</taxon>
        <taxon>Thiohalobacterales</taxon>
        <taxon>Thiohalobacteraceae</taxon>
        <taxon>Thiohalobacter</taxon>
    </lineage>
</organism>
<dbReference type="PANTHER" id="PTHR36849:SF1">
    <property type="entry name" value="CYTOPLASMIC PROTEIN"/>
    <property type="match status" value="1"/>
</dbReference>
<sequence>MAVAVKRAYAPVQAGDGYRVLVDRLWPRGVARDQLGIDEWRREAAPSEGLRRAFHAGAMTWGEFRRAYLAELKARRDELRRLAARARQGRLTLVFAARDERHNNAVVLMQYLKMLGAE</sequence>
<evidence type="ECO:0008006" key="3">
    <source>
        <dbReference type="Google" id="ProtNLM"/>
    </source>
</evidence>